<evidence type="ECO:0000256" key="1">
    <source>
        <dbReference type="ARBA" id="ARBA00010875"/>
    </source>
</evidence>
<dbReference type="RefSeq" id="WP_420904910.1">
    <property type="nucleotide sequence ID" value="NZ_BAAFGK010000004.1"/>
</dbReference>
<feature type="binding site" evidence="7">
    <location>
        <position position="120"/>
    </location>
    <ligand>
        <name>Zn(2+)</name>
        <dbReference type="ChEBI" id="CHEBI:29105"/>
        <note>catalytic</note>
    </ligand>
</feature>
<name>A0ABQ0C8J0_9PROT</name>
<dbReference type="NCBIfam" id="TIGR00043">
    <property type="entry name" value="rRNA maturation RNase YbeY"/>
    <property type="match status" value="1"/>
</dbReference>
<evidence type="ECO:0000256" key="6">
    <source>
        <dbReference type="ARBA" id="ARBA00022833"/>
    </source>
</evidence>
<dbReference type="InterPro" id="IPR002036">
    <property type="entry name" value="YbeY"/>
</dbReference>
<dbReference type="PANTHER" id="PTHR46986">
    <property type="entry name" value="ENDORIBONUCLEASE YBEY, CHLOROPLASTIC"/>
    <property type="match status" value="1"/>
</dbReference>
<dbReference type="PANTHER" id="PTHR46986:SF1">
    <property type="entry name" value="ENDORIBONUCLEASE YBEY, CHLOROPLASTIC"/>
    <property type="match status" value="1"/>
</dbReference>
<comment type="similarity">
    <text evidence="1 7">Belongs to the endoribonuclease YbeY family.</text>
</comment>
<dbReference type="HAMAP" id="MF_00009">
    <property type="entry name" value="Endoribonucl_YbeY"/>
    <property type="match status" value="1"/>
</dbReference>
<dbReference type="Proteomes" id="UP001628193">
    <property type="component" value="Unassembled WGS sequence"/>
</dbReference>
<evidence type="ECO:0000256" key="7">
    <source>
        <dbReference type="HAMAP-Rule" id="MF_00009"/>
    </source>
</evidence>
<evidence type="ECO:0000256" key="5">
    <source>
        <dbReference type="ARBA" id="ARBA00022801"/>
    </source>
</evidence>
<keyword evidence="3 7" id="KW-0479">Metal-binding</keyword>
<dbReference type="SUPFAM" id="SSF55486">
    <property type="entry name" value="Metalloproteases ('zincins'), catalytic domain"/>
    <property type="match status" value="1"/>
</dbReference>
<evidence type="ECO:0000256" key="3">
    <source>
        <dbReference type="ARBA" id="ARBA00022723"/>
    </source>
</evidence>
<evidence type="ECO:0000256" key="2">
    <source>
        <dbReference type="ARBA" id="ARBA00022722"/>
    </source>
</evidence>
<keyword evidence="2 7" id="KW-0540">Nuclease</keyword>
<accession>A0ABQ0C8J0</accession>
<dbReference type="EC" id="3.1.-.-" evidence="7"/>
<feature type="binding site" evidence="7">
    <location>
        <position position="130"/>
    </location>
    <ligand>
        <name>Zn(2+)</name>
        <dbReference type="ChEBI" id="CHEBI:29105"/>
        <note>catalytic</note>
    </ligand>
</feature>
<evidence type="ECO:0000313" key="9">
    <source>
        <dbReference type="Proteomes" id="UP001628193"/>
    </source>
</evidence>
<keyword evidence="4 7" id="KW-0255">Endonuclease</keyword>
<comment type="cofactor">
    <cofactor evidence="7">
        <name>Zn(2+)</name>
        <dbReference type="ChEBI" id="CHEBI:29105"/>
    </cofactor>
    <text evidence="7">Binds 1 zinc ion.</text>
</comment>
<evidence type="ECO:0000256" key="4">
    <source>
        <dbReference type="ARBA" id="ARBA00022759"/>
    </source>
</evidence>
<dbReference type="InterPro" id="IPR023091">
    <property type="entry name" value="MetalPrtase_cat_dom_sf_prd"/>
</dbReference>
<keyword evidence="7" id="KW-0698">rRNA processing</keyword>
<evidence type="ECO:0000313" key="8">
    <source>
        <dbReference type="EMBL" id="GAB0057209.1"/>
    </source>
</evidence>
<organism evidence="8 9">
    <name type="scientific">Candidatus Magnetaquiglobus chichijimensis</name>
    <dbReference type="NCBI Taxonomy" id="3141448"/>
    <lineage>
        <taxon>Bacteria</taxon>
        <taxon>Pseudomonadati</taxon>
        <taxon>Pseudomonadota</taxon>
        <taxon>Magnetococcia</taxon>
        <taxon>Magnetococcales</taxon>
        <taxon>Candidatus Magnetaquicoccaceae</taxon>
        <taxon>Candidatus Magnetaquiglobus</taxon>
    </lineage>
</organism>
<feature type="binding site" evidence="7">
    <location>
        <position position="124"/>
    </location>
    <ligand>
        <name>Zn(2+)</name>
        <dbReference type="ChEBI" id="CHEBI:29105"/>
        <note>catalytic</note>
    </ligand>
</feature>
<protein>
    <recommendedName>
        <fullName evidence="7">Endoribonuclease YbeY</fullName>
        <ecNumber evidence="7">3.1.-.-</ecNumber>
    </recommendedName>
</protein>
<gene>
    <name evidence="7 8" type="primary">ybeY</name>
    <name evidence="8" type="ORF">SIID45300_01532</name>
</gene>
<keyword evidence="7" id="KW-0690">Ribosome biogenesis</keyword>
<dbReference type="PROSITE" id="PS01306">
    <property type="entry name" value="UPF0054"/>
    <property type="match status" value="1"/>
</dbReference>
<proteinExistence type="inferred from homology"/>
<keyword evidence="6 7" id="KW-0862">Zinc</keyword>
<dbReference type="Pfam" id="PF02130">
    <property type="entry name" value="YbeY"/>
    <property type="match status" value="1"/>
</dbReference>
<keyword evidence="7" id="KW-0963">Cytoplasm</keyword>
<dbReference type="GO" id="GO:0016787">
    <property type="term" value="F:hydrolase activity"/>
    <property type="evidence" value="ECO:0007669"/>
    <property type="project" value="UniProtKB-KW"/>
</dbReference>
<comment type="subcellular location">
    <subcellularLocation>
        <location evidence="7">Cytoplasm</location>
    </subcellularLocation>
</comment>
<dbReference type="InterPro" id="IPR020549">
    <property type="entry name" value="YbeY_CS"/>
</dbReference>
<dbReference type="EMBL" id="BAAFGK010000004">
    <property type="protein sequence ID" value="GAB0057209.1"/>
    <property type="molecule type" value="Genomic_DNA"/>
</dbReference>
<reference evidence="8 9" key="1">
    <citation type="submission" date="2024-05" db="EMBL/GenBank/DDBJ databases">
        <authorList>
            <consortium name="Candidatus Magnetaquicoccaceae bacterium FCR-1 genome sequencing consortium"/>
            <person name="Shimoshige H."/>
            <person name="Shimamura S."/>
            <person name="Taoka A."/>
            <person name="Kobayashi H."/>
            <person name="Maekawa T."/>
        </authorList>
    </citation>
    <scope>NUCLEOTIDE SEQUENCE [LARGE SCALE GENOMIC DNA]</scope>
    <source>
        <strain evidence="8 9">FCR-1</strain>
    </source>
</reference>
<dbReference type="Gene3D" id="3.40.390.30">
    <property type="entry name" value="Metalloproteases ('zincins'), catalytic domain"/>
    <property type="match status" value="1"/>
</dbReference>
<keyword evidence="9" id="KW-1185">Reference proteome</keyword>
<reference evidence="8 9" key="2">
    <citation type="submission" date="2024-09" db="EMBL/GenBank/DDBJ databases">
        <title>Draft genome sequence of Candidatus Magnetaquicoccaceae bacterium FCR-1.</title>
        <authorList>
            <person name="Shimoshige H."/>
            <person name="Shimamura S."/>
            <person name="Taoka A."/>
            <person name="Kobayashi H."/>
            <person name="Maekawa T."/>
        </authorList>
    </citation>
    <scope>NUCLEOTIDE SEQUENCE [LARGE SCALE GENOMIC DNA]</scope>
    <source>
        <strain evidence="8 9">FCR-1</strain>
    </source>
</reference>
<comment type="function">
    <text evidence="7">Single strand-specific metallo-endoribonuclease involved in late-stage 70S ribosome quality control and in maturation of the 3' terminus of the 16S rRNA.</text>
</comment>
<comment type="caution">
    <text evidence="8">The sequence shown here is derived from an EMBL/GenBank/DDBJ whole genome shotgun (WGS) entry which is preliminary data.</text>
</comment>
<sequence length="159" mass="17189">MSATVLVNLSSPLWPAEDEERVARAVHATLEAEGRAGEEIEVGVLLTDDAESRRINQEFRGLDRPANVLSFAMEEGEAFPDPESGAVLLGDVVIPFETTLREAGEAGLAPGDRLVHLVVHGVLHLLGYDHERSESEAERQEAREVAILAGLGIANPYEI</sequence>
<keyword evidence="5 7" id="KW-0378">Hydrolase</keyword>